<keyword evidence="1" id="KW-0175">Coiled coil</keyword>
<sequence length="434" mass="51674">MNVKIMKSSILRTLNGEYYNFYLNQNNKLMMDKFNSLNSLMSTSLVANEYILDFSAFIDEKDKVHLIYLLKDGNLIYSIYFNDKWSESLVGKFNLKSNIYNNLSIYIIENVIYIFYAYANLINKKIWTMEVIIGNKTNWTKKRITTILSENSFNSFRVDYDKIGNIHFVYTSREGEINQVYYTFYNTYMRNWNQIPFQISDSNTSNLFPYLFVDSKDNIHILWYTLKNKDYELQYKKLSPNGKDKYKWRSINLPSIKNCTFTPIMFESKDTLKIVYLKNKTINSLYSLDNGESWNINDKINLHSENFHFSNYISNFGKDYFLGKSNNFYCKINNEILFYFKDNHDDNLKIEMETSESLHENIENKNNEGIEKFPETKETDDLTKLKESMTEMSNTIKEIQISIDNMEDDILTLKKTIKKKDDVNFLEKLLAFFK</sequence>
<reference evidence="2 3" key="1">
    <citation type="submission" date="2016-11" db="EMBL/GenBank/DDBJ databases">
        <authorList>
            <person name="Jaros S."/>
            <person name="Januszkiewicz K."/>
            <person name="Wedrychowicz H."/>
        </authorList>
    </citation>
    <scope>NUCLEOTIDE SEQUENCE [LARGE SCALE GENOMIC DNA]</scope>
    <source>
        <strain evidence="2 3">DSM 13106</strain>
    </source>
</reference>
<dbReference type="Gene3D" id="2.120.10.70">
    <property type="entry name" value="Fucose-specific lectin"/>
    <property type="match status" value="1"/>
</dbReference>
<proteinExistence type="predicted"/>
<keyword evidence="3" id="KW-1185">Reference proteome</keyword>
<dbReference type="AlphaFoldDB" id="A0A1M5UE56"/>
<dbReference type="OrthoDB" id="1707719at2"/>
<protein>
    <recommendedName>
        <fullName evidence="4">BNR repeat-containing family member</fullName>
    </recommendedName>
</protein>
<name>A0A1M5UE56_9FIRM</name>
<dbReference type="Proteomes" id="UP000184389">
    <property type="component" value="Unassembled WGS sequence"/>
</dbReference>
<dbReference type="RefSeq" id="WP_072743191.1">
    <property type="nucleotide sequence ID" value="NZ_FQXR01000003.1"/>
</dbReference>
<organism evidence="2 3">
    <name type="scientific">Sporanaerobacter acetigenes DSM 13106</name>
    <dbReference type="NCBI Taxonomy" id="1123281"/>
    <lineage>
        <taxon>Bacteria</taxon>
        <taxon>Bacillati</taxon>
        <taxon>Bacillota</taxon>
        <taxon>Tissierellia</taxon>
        <taxon>Tissierellales</taxon>
        <taxon>Sporanaerobacteraceae</taxon>
        <taxon>Sporanaerobacter</taxon>
    </lineage>
</organism>
<dbReference type="EMBL" id="FQXR01000003">
    <property type="protein sequence ID" value="SHH61188.1"/>
    <property type="molecule type" value="Genomic_DNA"/>
</dbReference>
<evidence type="ECO:0008006" key="4">
    <source>
        <dbReference type="Google" id="ProtNLM"/>
    </source>
</evidence>
<evidence type="ECO:0000313" key="3">
    <source>
        <dbReference type="Proteomes" id="UP000184389"/>
    </source>
</evidence>
<feature type="coiled-coil region" evidence="1">
    <location>
        <begin position="389"/>
        <end position="416"/>
    </location>
</feature>
<accession>A0A1M5UE56</accession>
<evidence type="ECO:0000256" key="1">
    <source>
        <dbReference type="SAM" id="Coils"/>
    </source>
</evidence>
<dbReference type="STRING" id="1123281.SAMN02745180_00610"/>
<gene>
    <name evidence="2" type="ORF">SAMN02745180_00610</name>
</gene>
<evidence type="ECO:0000313" key="2">
    <source>
        <dbReference type="EMBL" id="SHH61188.1"/>
    </source>
</evidence>